<dbReference type="Gene3D" id="3.40.50.2300">
    <property type="match status" value="1"/>
</dbReference>
<dbReference type="EMBL" id="CP002199">
    <property type="protein sequence ID" value="ADN17656.1"/>
    <property type="molecule type" value="Genomic_DNA"/>
</dbReference>
<dbReference type="Proteomes" id="UP000008206">
    <property type="component" value="Plasmid Cy782201"/>
</dbReference>
<evidence type="ECO:0000256" key="4">
    <source>
        <dbReference type="ARBA" id="ARBA00023125"/>
    </source>
</evidence>
<dbReference type="GO" id="GO:0005829">
    <property type="term" value="C:cytosol"/>
    <property type="evidence" value="ECO:0007669"/>
    <property type="project" value="TreeGrafter"/>
</dbReference>
<dbReference type="GO" id="GO:0000976">
    <property type="term" value="F:transcription cis-regulatory region binding"/>
    <property type="evidence" value="ECO:0007669"/>
    <property type="project" value="TreeGrafter"/>
</dbReference>
<keyword evidence="7" id="KW-0175">Coiled coil</keyword>
<proteinExistence type="predicted"/>
<evidence type="ECO:0000256" key="7">
    <source>
        <dbReference type="SAM" id="Coils"/>
    </source>
</evidence>
<keyword evidence="9" id="KW-0614">Plasmid</keyword>
<geneLocation type="plasmid" evidence="9 10">
    <name>Cy782201</name>
</geneLocation>
<dbReference type="PANTHER" id="PTHR48111">
    <property type="entry name" value="REGULATOR OF RPOS"/>
    <property type="match status" value="1"/>
</dbReference>
<dbReference type="PROSITE" id="PS50110">
    <property type="entry name" value="RESPONSE_REGULATORY"/>
    <property type="match status" value="1"/>
</dbReference>
<evidence type="ECO:0000256" key="3">
    <source>
        <dbReference type="ARBA" id="ARBA00023015"/>
    </source>
</evidence>
<keyword evidence="1 6" id="KW-0597">Phosphoprotein</keyword>
<evidence type="ECO:0000256" key="6">
    <source>
        <dbReference type="PROSITE-ProRule" id="PRU00169"/>
    </source>
</evidence>
<keyword evidence="2" id="KW-0902">Two-component regulatory system</keyword>
<dbReference type="InterPro" id="IPR039420">
    <property type="entry name" value="WalR-like"/>
</dbReference>
<gene>
    <name evidence="9" type="ordered locus">Cyan7822_5800</name>
</gene>
<dbReference type="SMART" id="SM00448">
    <property type="entry name" value="REC"/>
    <property type="match status" value="1"/>
</dbReference>
<protein>
    <submittedName>
        <fullName evidence="9">Response regulator receiver protein</fullName>
    </submittedName>
</protein>
<dbReference type="InterPro" id="IPR001789">
    <property type="entry name" value="Sig_transdc_resp-reg_receiver"/>
</dbReference>
<dbReference type="RefSeq" id="WP_013334406.1">
    <property type="nucleotide sequence ID" value="NC_014533.1"/>
</dbReference>
<dbReference type="GO" id="GO:0006355">
    <property type="term" value="P:regulation of DNA-templated transcription"/>
    <property type="evidence" value="ECO:0007669"/>
    <property type="project" value="TreeGrafter"/>
</dbReference>
<sequence>MKQSDFNINSARAKILVVDDTIDSLRLMANMLTDQGYNVRKVLNGQMALTAAQSAPPDLILLDINMPQLNGYEVCQQLKNNPITAEIPVIFISALDEVLDKVKAFSVGAVDYITKPFYFEELVTRVETQLKLRFLQKEISNKNQETSKIQDQYHRLLKHIKEGFFQVSLEGKFKKINFSLAQLCGYESIDFFLNAFDNSIYNLYSDLDY</sequence>
<reference evidence="10" key="1">
    <citation type="journal article" date="2011" name="MBio">
        <title>Novel metabolic attributes of the genus Cyanothece, comprising a group of unicellular nitrogen-fixing Cyanobacteria.</title>
        <authorList>
            <person name="Bandyopadhyay A."/>
            <person name="Elvitigala T."/>
            <person name="Welsh E."/>
            <person name="Stockel J."/>
            <person name="Liberton M."/>
            <person name="Min H."/>
            <person name="Sherman L.A."/>
            <person name="Pakrasi H.B."/>
        </authorList>
    </citation>
    <scope>NUCLEOTIDE SEQUENCE [LARGE SCALE GENOMIC DNA]</scope>
    <source>
        <strain evidence="10">PCC 7822</strain>
        <plasmid evidence="10">Cy782201</plasmid>
    </source>
</reference>
<keyword evidence="5" id="KW-0804">Transcription</keyword>
<dbReference type="KEGG" id="cyj:Cyan7822_5800"/>
<name>E0UL26_GLOV7</name>
<evidence type="ECO:0000259" key="8">
    <source>
        <dbReference type="PROSITE" id="PS50110"/>
    </source>
</evidence>
<dbReference type="HOGENOM" id="CLU_1313710_0_0_3"/>
<dbReference type="Pfam" id="PF00072">
    <property type="entry name" value="Response_reg"/>
    <property type="match status" value="1"/>
</dbReference>
<dbReference type="InterPro" id="IPR011006">
    <property type="entry name" value="CheY-like_superfamily"/>
</dbReference>
<evidence type="ECO:0000256" key="2">
    <source>
        <dbReference type="ARBA" id="ARBA00023012"/>
    </source>
</evidence>
<feature type="coiled-coil region" evidence="7">
    <location>
        <begin position="125"/>
        <end position="152"/>
    </location>
</feature>
<keyword evidence="3" id="KW-0805">Transcription regulation</keyword>
<dbReference type="GO" id="GO:0000156">
    <property type="term" value="F:phosphorelay response regulator activity"/>
    <property type="evidence" value="ECO:0007669"/>
    <property type="project" value="TreeGrafter"/>
</dbReference>
<dbReference type="PANTHER" id="PTHR48111:SF1">
    <property type="entry name" value="TWO-COMPONENT RESPONSE REGULATOR ORR33"/>
    <property type="match status" value="1"/>
</dbReference>
<feature type="domain" description="Response regulatory" evidence="8">
    <location>
        <begin position="14"/>
        <end position="130"/>
    </location>
</feature>
<evidence type="ECO:0000256" key="1">
    <source>
        <dbReference type="ARBA" id="ARBA00022553"/>
    </source>
</evidence>
<evidence type="ECO:0000256" key="5">
    <source>
        <dbReference type="ARBA" id="ARBA00023163"/>
    </source>
</evidence>
<feature type="modified residue" description="4-aspartylphosphate" evidence="6">
    <location>
        <position position="63"/>
    </location>
</feature>
<accession>E0UL26</accession>
<dbReference type="SUPFAM" id="SSF52172">
    <property type="entry name" value="CheY-like"/>
    <property type="match status" value="1"/>
</dbReference>
<evidence type="ECO:0000313" key="9">
    <source>
        <dbReference type="EMBL" id="ADN17656.1"/>
    </source>
</evidence>
<organism evidence="9 10">
    <name type="scientific">Gloeothece verrucosa (strain PCC 7822)</name>
    <name type="common">Cyanothece sp. (strain PCC 7822)</name>
    <dbReference type="NCBI Taxonomy" id="497965"/>
    <lineage>
        <taxon>Bacteria</taxon>
        <taxon>Bacillati</taxon>
        <taxon>Cyanobacteriota</taxon>
        <taxon>Cyanophyceae</taxon>
        <taxon>Oscillatoriophycideae</taxon>
        <taxon>Chroococcales</taxon>
        <taxon>Aphanothecaceae</taxon>
        <taxon>Gloeothece</taxon>
        <taxon>Gloeothece verrucosa</taxon>
    </lineage>
</organism>
<evidence type="ECO:0000313" key="10">
    <source>
        <dbReference type="Proteomes" id="UP000008206"/>
    </source>
</evidence>
<keyword evidence="10" id="KW-1185">Reference proteome</keyword>
<dbReference type="AlphaFoldDB" id="E0UL26"/>
<dbReference type="OrthoDB" id="418136at2"/>
<dbReference type="CDD" id="cd19920">
    <property type="entry name" value="REC_PA4781-like"/>
    <property type="match status" value="1"/>
</dbReference>
<keyword evidence="4" id="KW-0238">DNA-binding</keyword>
<dbReference type="GO" id="GO:0032993">
    <property type="term" value="C:protein-DNA complex"/>
    <property type="evidence" value="ECO:0007669"/>
    <property type="project" value="TreeGrafter"/>
</dbReference>